<comment type="subcellular location">
    <subcellularLocation>
        <location evidence="1 8">Cell membrane</location>
        <topology evidence="1 8">Multi-pass membrane protein</topology>
    </subcellularLocation>
</comment>
<gene>
    <name evidence="10" type="ORF">H6P81_013949</name>
</gene>
<reference evidence="10 11" key="1">
    <citation type="submission" date="2021-07" db="EMBL/GenBank/DDBJ databases">
        <title>The Aristolochia fimbriata genome: insights into angiosperm evolution, floral development and chemical biosynthesis.</title>
        <authorList>
            <person name="Jiao Y."/>
        </authorList>
    </citation>
    <scope>NUCLEOTIDE SEQUENCE [LARGE SCALE GENOMIC DNA]</scope>
    <source>
        <strain evidence="10">IBCAS-2021</strain>
        <tissue evidence="10">Leaf</tissue>
    </source>
</reference>
<feature type="transmembrane region" description="Helical" evidence="8">
    <location>
        <begin position="130"/>
        <end position="151"/>
    </location>
</feature>
<evidence type="ECO:0000256" key="3">
    <source>
        <dbReference type="ARBA" id="ARBA00011489"/>
    </source>
</evidence>
<evidence type="ECO:0000256" key="6">
    <source>
        <dbReference type="ARBA" id="ARBA00022989"/>
    </source>
</evidence>
<protein>
    <recommendedName>
        <fullName evidence="8">CASP-like protein</fullName>
    </recommendedName>
</protein>
<feature type="transmembrane region" description="Helical" evidence="8">
    <location>
        <begin position="50"/>
        <end position="71"/>
    </location>
</feature>
<sequence length="160" mass="17176">MGGTKKIFVFVLRLLAVAVTVCAAVVMITSSQSSSLFGIPVQAKYQYEPAFKFFVIANAIGSVYSFLVLFLPPKSMLWRLVVALDVVITMLLTSSISAAAAIAYLGKKGNIRAGWLPICGQFPKFCDQGMAALILGLGGVLIYMALLLYAIHTVINPLLL</sequence>
<dbReference type="Pfam" id="PF04535">
    <property type="entry name" value="CASP_dom"/>
    <property type="match status" value="1"/>
</dbReference>
<dbReference type="PANTHER" id="PTHR36488:SF8">
    <property type="entry name" value="CASP-LIKE PROTEIN 1U1"/>
    <property type="match status" value="1"/>
</dbReference>
<dbReference type="InterPro" id="IPR044173">
    <property type="entry name" value="CASPL"/>
</dbReference>
<dbReference type="NCBIfam" id="TIGR01569">
    <property type="entry name" value="A_tha_TIGR01569"/>
    <property type="match status" value="1"/>
</dbReference>
<evidence type="ECO:0000313" key="11">
    <source>
        <dbReference type="Proteomes" id="UP000825729"/>
    </source>
</evidence>
<accession>A0AAV7EIZ6</accession>
<comment type="similarity">
    <text evidence="2 8">Belongs to the Casparian strip membrane proteins (CASP) family.</text>
</comment>
<dbReference type="AlphaFoldDB" id="A0AAV7EIZ6"/>
<keyword evidence="6 8" id="KW-1133">Transmembrane helix</keyword>
<evidence type="ECO:0000256" key="4">
    <source>
        <dbReference type="ARBA" id="ARBA00022475"/>
    </source>
</evidence>
<dbReference type="InterPro" id="IPR006702">
    <property type="entry name" value="CASP_dom"/>
</dbReference>
<evidence type="ECO:0000256" key="8">
    <source>
        <dbReference type="RuleBase" id="RU361233"/>
    </source>
</evidence>
<evidence type="ECO:0000259" key="9">
    <source>
        <dbReference type="Pfam" id="PF04535"/>
    </source>
</evidence>
<dbReference type="PANTHER" id="PTHR36488">
    <property type="entry name" value="CASP-LIKE PROTEIN 1U1"/>
    <property type="match status" value="1"/>
</dbReference>
<feature type="transmembrane region" description="Helical" evidence="8">
    <location>
        <begin position="83"/>
        <end position="106"/>
    </location>
</feature>
<feature type="transmembrane region" description="Helical" evidence="8">
    <location>
        <begin position="7"/>
        <end position="30"/>
    </location>
</feature>
<dbReference type="GO" id="GO:0005886">
    <property type="term" value="C:plasma membrane"/>
    <property type="evidence" value="ECO:0007669"/>
    <property type="project" value="UniProtKB-SubCell"/>
</dbReference>
<keyword evidence="4 8" id="KW-1003">Cell membrane</keyword>
<evidence type="ECO:0000256" key="5">
    <source>
        <dbReference type="ARBA" id="ARBA00022692"/>
    </source>
</evidence>
<proteinExistence type="inferred from homology"/>
<keyword evidence="11" id="KW-1185">Reference proteome</keyword>
<evidence type="ECO:0000256" key="7">
    <source>
        <dbReference type="ARBA" id="ARBA00023136"/>
    </source>
</evidence>
<keyword evidence="7 8" id="KW-0472">Membrane</keyword>
<dbReference type="Proteomes" id="UP000825729">
    <property type="component" value="Unassembled WGS sequence"/>
</dbReference>
<feature type="domain" description="Casparian strip membrane protein" evidence="9">
    <location>
        <begin position="6"/>
        <end position="140"/>
    </location>
</feature>
<name>A0AAV7EIZ6_ARIFI</name>
<evidence type="ECO:0000313" key="10">
    <source>
        <dbReference type="EMBL" id="KAG9447821.1"/>
    </source>
</evidence>
<keyword evidence="5 8" id="KW-0812">Transmembrane</keyword>
<comment type="subunit">
    <text evidence="3 8">Homodimer and heterodimers.</text>
</comment>
<evidence type="ECO:0000256" key="2">
    <source>
        <dbReference type="ARBA" id="ARBA00007651"/>
    </source>
</evidence>
<dbReference type="InterPro" id="IPR006459">
    <property type="entry name" value="CASP/CASPL"/>
</dbReference>
<dbReference type="EMBL" id="JAINDJ010000005">
    <property type="protein sequence ID" value="KAG9447821.1"/>
    <property type="molecule type" value="Genomic_DNA"/>
</dbReference>
<evidence type="ECO:0000256" key="1">
    <source>
        <dbReference type="ARBA" id="ARBA00004651"/>
    </source>
</evidence>
<organism evidence="10 11">
    <name type="scientific">Aristolochia fimbriata</name>
    <name type="common">White veined hardy Dutchman's pipe vine</name>
    <dbReference type="NCBI Taxonomy" id="158543"/>
    <lineage>
        <taxon>Eukaryota</taxon>
        <taxon>Viridiplantae</taxon>
        <taxon>Streptophyta</taxon>
        <taxon>Embryophyta</taxon>
        <taxon>Tracheophyta</taxon>
        <taxon>Spermatophyta</taxon>
        <taxon>Magnoliopsida</taxon>
        <taxon>Magnoliidae</taxon>
        <taxon>Piperales</taxon>
        <taxon>Aristolochiaceae</taxon>
        <taxon>Aristolochia</taxon>
    </lineage>
</organism>
<comment type="caution">
    <text evidence="10">The sequence shown here is derived from an EMBL/GenBank/DDBJ whole genome shotgun (WGS) entry which is preliminary data.</text>
</comment>